<feature type="transmembrane region" description="Helical" evidence="1">
    <location>
        <begin position="60"/>
        <end position="80"/>
    </location>
</feature>
<feature type="transmembrane region" description="Helical" evidence="1">
    <location>
        <begin position="262"/>
        <end position="284"/>
    </location>
</feature>
<dbReference type="PhylomeDB" id="Q22929"/>
<evidence type="ECO:0000313" key="3">
    <source>
        <dbReference type="Proteomes" id="UP000001940"/>
    </source>
</evidence>
<dbReference type="PaxDb" id="6239-C50E3.9"/>
<dbReference type="GeneID" id="183661"/>
<dbReference type="RefSeq" id="NP_001343643.1">
    <property type="nucleotide sequence ID" value="NM_001356703.1"/>
</dbReference>
<keyword evidence="3" id="KW-1185">Reference proteome</keyword>
<dbReference type="CTD" id="183661"/>
<feature type="transmembrane region" description="Helical" evidence="1">
    <location>
        <begin position="296"/>
        <end position="319"/>
    </location>
</feature>
<keyword evidence="1" id="KW-0812">Transmembrane</keyword>
<accession>Q22929</accession>
<dbReference type="Gene3D" id="1.20.1070.10">
    <property type="entry name" value="Rhodopsin 7-helix transmembrane proteins"/>
    <property type="match status" value="1"/>
</dbReference>
<dbReference type="EMBL" id="BX284605">
    <property type="protein sequence ID" value="CCD67746.2"/>
    <property type="molecule type" value="Genomic_DNA"/>
</dbReference>
<dbReference type="PANTHER" id="PTHR22718:SF36">
    <property type="entry name" value="G_PROTEIN_RECEP_F1_2 DOMAIN-CONTAINING PROTEIN-RELATED"/>
    <property type="match status" value="1"/>
</dbReference>
<organism evidence="2 3">
    <name type="scientific">Caenorhabditis elegans</name>
    <dbReference type="NCBI Taxonomy" id="6239"/>
    <lineage>
        <taxon>Eukaryota</taxon>
        <taxon>Metazoa</taxon>
        <taxon>Ecdysozoa</taxon>
        <taxon>Nematoda</taxon>
        <taxon>Chromadorea</taxon>
        <taxon>Rhabditida</taxon>
        <taxon>Rhabditina</taxon>
        <taxon>Rhabditomorpha</taxon>
        <taxon>Rhabditoidea</taxon>
        <taxon>Rhabditidae</taxon>
        <taxon>Peloderinae</taxon>
        <taxon>Caenorhabditis</taxon>
    </lineage>
</organism>
<dbReference type="PANTHER" id="PTHR22718">
    <property type="entry name" value="SERPENTINE RECEPTOR, CLASS X"/>
    <property type="match status" value="1"/>
</dbReference>
<dbReference type="Proteomes" id="UP000001940">
    <property type="component" value="Chromosome V"/>
</dbReference>
<dbReference type="KEGG" id="cel:CELE_C50E3.9"/>
<evidence type="ECO:0000313" key="4">
    <source>
        <dbReference type="WormBase" id="C50E3.9"/>
    </source>
</evidence>
<sequence length="358" mass="41596">MYVLSLVFSSSIQNMANQMPQFEEICLHKNFKKECFNFKGEGTAIPSTFNEETVRPWVELFHLEIFICILNFTLWIYLAIDQWKRIEKDVKTSISMLSLSCSIGVRILFSTVAICISLVYGSKPSLIKSIVLQLSLYLDYCCHFFSIAISFVITLNYFYYCTFRNWHSRNFKFHKFGVLIFTFLFSIICAMSSILTSQIERIFQCKFGFLDFGKNENIQMIINRVTLIFPCVSLIIGYLIFRMSLKKRTSGAANHSKCKEKIVLPIFVTTLVYTILCVINEIIYFTTRKSSYEFQFLVFSTLRLSNSLPEILLAILLICTNNHIKMKKKCIKWIKSKTNTSTRVNVTNQISYTANPIQ</sequence>
<gene>
    <name evidence="2 4" type="ORF">C50E3.9</name>
    <name evidence="2" type="ORF">CELE_C50E3.9</name>
</gene>
<dbReference type="AlphaFoldDB" id="Q22929"/>
<keyword evidence="1" id="KW-0472">Membrane</keyword>
<proteinExistence type="predicted"/>
<name>Q22929_CAEEL</name>
<evidence type="ECO:0000256" key="1">
    <source>
        <dbReference type="SAM" id="Phobius"/>
    </source>
</evidence>
<evidence type="ECO:0000313" key="2">
    <source>
        <dbReference type="EMBL" id="CCD67746.2"/>
    </source>
</evidence>
<reference evidence="2 3" key="1">
    <citation type="journal article" date="1998" name="Science">
        <title>Genome sequence of the nematode C. elegans: a platform for investigating biology.</title>
        <authorList>
            <consortium name="The C. elegans sequencing consortium"/>
            <person name="Sulson J.E."/>
            <person name="Waterston R."/>
        </authorList>
    </citation>
    <scope>NUCLEOTIDE SEQUENCE [LARGE SCALE GENOMIC DNA]</scope>
    <source>
        <strain evidence="2 3">Bristol N2</strain>
    </source>
</reference>
<dbReference type="AGR" id="WB:WBGene00016820"/>
<dbReference type="InParanoid" id="Q22929"/>
<dbReference type="HOGENOM" id="CLU_842610_0_0_1"/>
<protein>
    <submittedName>
        <fullName evidence="2">G_PROTEIN_RECEP_F1_2 domain-containing protein</fullName>
    </submittedName>
</protein>
<feature type="transmembrane region" description="Helical" evidence="1">
    <location>
        <begin position="101"/>
        <end position="122"/>
    </location>
</feature>
<feature type="transmembrane region" description="Helical" evidence="1">
    <location>
        <begin position="176"/>
        <end position="198"/>
    </location>
</feature>
<dbReference type="PIR" id="T29675">
    <property type="entry name" value="T29675"/>
</dbReference>
<dbReference type="UCSC" id="C50E3.9">
    <property type="organism name" value="c. elegans"/>
</dbReference>
<keyword evidence="1" id="KW-1133">Transmembrane helix</keyword>
<dbReference type="SMR" id="Q22929"/>
<dbReference type="WormBase" id="C50E3.9">
    <property type="protein sequence ID" value="CE52243"/>
    <property type="gene ID" value="WBGene00016820"/>
</dbReference>
<feature type="transmembrane region" description="Helical" evidence="1">
    <location>
        <begin position="134"/>
        <end position="155"/>
    </location>
</feature>
<feature type="transmembrane region" description="Helical" evidence="1">
    <location>
        <begin position="218"/>
        <end position="241"/>
    </location>
</feature>